<evidence type="ECO:0000313" key="1">
    <source>
        <dbReference type="EMBL" id="MPM60061.1"/>
    </source>
</evidence>
<accession>A0A645B622</accession>
<protein>
    <submittedName>
        <fullName evidence="1">Uncharacterized protein</fullName>
    </submittedName>
</protein>
<proteinExistence type="predicted"/>
<comment type="caution">
    <text evidence="1">The sequence shown here is derived from an EMBL/GenBank/DDBJ whole genome shotgun (WGS) entry which is preliminary data.</text>
</comment>
<dbReference type="EMBL" id="VSSQ01017608">
    <property type="protein sequence ID" value="MPM60061.1"/>
    <property type="molecule type" value="Genomic_DNA"/>
</dbReference>
<dbReference type="AlphaFoldDB" id="A0A645B622"/>
<sequence length="210" mass="22940">MGRAYGLGDGAALSTCDGQAAGLVVRGRLGTDRRKRGAMTISDDPTRAGTTASFGYGPSEPEIAARAQVAYDRLGNLTPKQRRRLEVAHVRCGQTGCTESLMPIFRVGGDFLAVPRSRVFPLERYDRTEGAAERKPRLPFILGEDWSEPPVPLWCKCGWPADGRGHVLVDPRNLTVILNTTAERSLVVGVCYAGIELQGRLVLHQQRRGR</sequence>
<reference evidence="1" key="1">
    <citation type="submission" date="2019-08" db="EMBL/GenBank/DDBJ databases">
        <authorList>
            <person name="Kucharzyk K."/>
            <person name="Murdoch R.W."/>
            <person name="Higgins S."/>
            <person name="Loffler F."/>
        </authorList>
    </citation>
    <scope>NUCLEOTIDE SEQUENCE</scope>
</reference>
<name>A0A645B622_9ZZZZ</name>
<gene>
    <name evidence="1" type="ORF">SDC9_106908</name>
</gene>
<organism evidence="1">
    <name type="scientific">bioreactor metagenome</name>
    <dbReference type="NCBI Taxonomy" id="1076179"/>
    <lineage>
        <taxon>unclassified sequences</taxon>
        <taxon>metagenomes</taxon>
        <taxon>ecological metagenomes</taxon>
    </lineage>
</organism>